<sequence length="206" mass="22100">MNYEPPMDMIDIDPMEHLGIRMDAFSVPQIPFSSEPWPFPVGSPILSPSIVLDPIFLALGNEGDSELDRIDSAAEQTTTQMHQPTNASKMIATETLVSISGGALGGLIDETVGTCRATTAEIGLNRHFTPSTGGCDAELQVGAAAEPGVYSTRQVGVAKIRIALLLISRLHDACESETWVSFSTTEPEEPEDHAEGQETMPTQAME</sequence>
<evidence type="ECO:0000313" key="3">
    <source>
        <dbReference type="Proteomes" id="UP001302602"/>
    </source>
</evidence>
<name>A0AAN6TZK4_9PEZI</name>
<feature type="region of interest" description="Disordered" evidence="1">
    <location>
        <begin position="182"/>
        <end position="206"/>
    </location>
</feature>
<dbReference type="EMBL" id="MU853228">
    <property type="protein sequence ID" value="KAK4123662.1"/>
    <property type="molecule type" value="Genomic_DNA"/>
</dbReference>
<reference evidence="2" key="2">
    <citation type="submission" date="2023-05" db="EMBL/GenBank/DDBJ databases">
        <authorList>
            <consortium name="Lawrence Berkeley National Laboratory"/>
            <person name="Steindorff A."/>
            <person name="Hensen N."/>
            <person name="Bonometti L."/>
            <person name="Westerberg I."/>
            <person name="Brannstrom I.O."/>
            <person name="Guillou S."/>
            <person name="Cros-Aarteil S."/>
            <person name="Calhoun S."/>
            <person name="Haridas S."/>
            <person name="Kuo A."/>
            <person name="Mondo S."/>
            <person name="Pangilinan J."/>
            <person name="Riley R."/>
            <person name="Labutti K."/>
            <person name="Andreopoulos B."/>
            <person name="Lipzen A."/>
            <person name="Chen C."/>
            <person name="Yanf M."/>
            <person name="Daum C."/>
            <person name="Ng V."/>
            <person name="Clum A."/>
            <person name="Ohm R."/>
            <person name="Martin F."/>
            <person name="Silar P."/>
            <person name="Natvig D."/>
            <person name="Lalanne C."/>
            <person name="Gautier V."/>
            <person name="Ament-Velasquez S.L."/>
            <person name="Kruys A."/>
            <person name="Hutchinson M.I."/>
            <person name="Powell A.J."/>
            <person name="Barry K."/>
            <person name="Miller A.N."/>
            <person name="Grigoriev I.V."/>
            <person name="Debuchy R."/>
            <person name="Gladieux P."/>
            <person name="Thoren M.H."/>
            <person name="Johannesson H."/>
        </authorList>
    </citation>
    <scope>NUCLEOTIDE SEQUENCE</scope>
    <source>
        <strain evidence="2">CBS 731.68</strain>
    </source>
</reference>
<protein>
    <submittedName>
        <fullName evidence="2">Uncharacterized protein</fullName>
    </submittedName>
</protein>
<dbReference type="AlphaFoldDB" id="A0AAN6TZK4"/>
<dbReference type="RefSeq" id="XP_062647433.1">
    <property type="nucleotide sequence ID" value="XM_062791243.1"/>
</dbReference>
<proteinExistence type="predicted"/>
<accession>A0AAN6TZK4</accession>
<reference evidence="2" key="1">
    <citation type="journal article" date="2023" name="Mol. Phylogenet. Evol.">
        <title>Genome-scale phylogeny and comparative genomics of the fungal order Sordariales.</title>
        <authorList>
            <person name="Hensen N."/>
            <person name="Bonometti L."/>
            <person name="Westerberg I."/>
            <person name="Brannstrom I.O."/>
            <person name="Guillou S."/>
            <person name="Cros-Aarteil S."/>
            <person name="Calhoun S."/>
            <person name="Haridas S."/>
            <person name="Kuo A."/>
            <person name="Mondo S."/>
            <person name="Pangilinan J."/>
            <person name="Riley R."/>
            <person name="LaButti K."/>
            <person name="Andreopoulos B."/>
            <person name="Lipzen A."/>
            <person name="Chen C."/>
            <person name="Yan M."/>
            <person name="Daum C."/>
            <person name="Ng V."/>
            <person name="Clum A."/>
            <person name="Steindorff A."/>
            <person name="Ohm R.A."/>
            <person name="Martin F."/>
            <person name="Silar P."/>
            <person name="Natvig D.O."/>
            <person name="Lalanne C."/>
            <person name="Gautier V."/>
            <person name="Ament-Velasquez S.L."/>
            <person name="Kruys A."/>
            <person name="Hutchinson M.I."/>
            <person name="Powell A.J."/>
            <person name="Barry K."/>
            <person name="Miller A.N."/>
            <person name="Grigoriev I.V."/>
            <person name="Debuchy R."/>
            <person name="Gladieux P."/>
            <person name="Hiltunen Thoren M."/>
            <person name="Johannesson H."/>
        </authorList>
    </citation>
    <scope>NUCLEOTIDE SEQUENCE</scope>
    <source>
        <strain evidence="2">CBS 731.68</strain>
    </source>
</reference>
<evidence type="ECO:0000313" key="2">
    <source>
        <dbReference type="EMBL" id="KAK4123662.1"/>
    </source>
</evidence>
<keyword evidence="3" id="KW-1185">Reference proteome</keyword>
<comment type="caution">
    <text evidence="2">The sequence shown here is derived from an EMBL/GenBank/DDBJ whole genome shotgun (WGS) entry which is preliminary data.</text>
</comment>
<evidence type="ECO:0000256" key="1">
    <source>
        <dbReference type="SAM" id="MobiDB-lite"/>
    </source>
</evidence>
<dbReference type="Proteomes" id="UP001302602">
    <property type="component" value="Unassembled WGS sequence"/>
</dbReference>
<gene>
    <name evidence="2" type="ORF">N657DRAFT_633892</name>
</gene>
<dbReference type="GeneID" id="87828012"/>
<organism evidence="2 3">
    <name type="scientific">Parathielavia appendiculata</name>
    <dbReference type="NCBI Taxonomy" id="2587402"/>
    <lineage>
        <taxon>Eukaryota</taxon>
        <taxon>Fungi</taxon>
        <taxon>Dikarya</taxon>
        <taxon>Ascomycota</taxon>
        <taxon>Pezizomycotina</taxon>
        <taxon>Sordariomycetes</taxon>
        <taxon>Sordariomycetidae</taxon>
        <taxon>Sordariales</taxon>
        <taxon>Chaetomiaceae</taxon>
        <taxon>Parathielavia</taxon>
    </lineage>
</organism>